<comment type="similarity">
    <text evidence="1">Belongs to the BolA/IbaG family.</text>
</comment>
<dbReference type="RefSeq" id="WP_058310303.1">
    <property type="nucleotide sequence ID" value="NZ_CYTW01000001.1"/>
</dbReference>
<dbReference type="Gene3D" id="3.30.300.90">
    <property type="entry name" value="BolA-like"/>
    <property type="match status" value="1"/>
</dbReference>
<organism evidence="2 3">
    <name type="scientific">Shimia thalassica</name>
    <dbReference type="NCBI Taxonomy" id="1715693"/>
    <lineage>
        <taxon>Bacteria</taxon>
        <taxon>Pseudomonadati</taxon>
        <taxon>Pseudomonadota</taxon>
        <taxon>Alphaproteobacteria</taxon>
        <taxon>Rhodobacterales</taxon>
        <taxon>Roseobacteraceae</taxon>
    </lineage>
</organism>
<dbReference type="InterPro" id="IPR036065">
    <property type="entry name" value="BolA-like_sf"/>
</dbReference>
<evidence type="ECO:0000256" key="1">
    <source>
        <dbReference type="RuleBase" id="RU003860"/>
    </source>
</evidence>
<dbReference type="EMBL" id="CYTW01000001">
    <property type="protein sequence ID" value="CUJ89854.1"/>
    <property type="molecule type" value="Genomic_DNA"/>
</dbReference>
<dbReference type="Proteomes" id="UP000051870">
    <property type="component" value="Unassembled WGS sequence"/>
</dbReference>
<dbReference type="AlphaFoldDB" id="A0A0P1INM6"/>
<gene>
    <name evidence="2" type="ORF">PH7735_01148</name>
</gene>
<dbReference type="SUPFAM" id="SSF82657">
    <property type="entry name" value="BolA-like"/>
    <property type="match status" value="1"/>
</dbReference>
<dbReference type="GO" id="GO:0016226">
    <property type="term" value="P:iron-sulfur cluster assembly"/>
    <property type="evidence" value="ECO:0007669"/>
    <property type="project" value="TreeGrafter"/>
</dbReference>
<name>A0A0P1INM6_9RHOB</name>
<sequence>MTVTQEIHDRLTAAFAPSALEVVDDSEKHRGHAGYSEGGESHFNVRIRAESFGGMTRIARHRAVHKALGADLVGRIHALALDIDA</sequence>
<keyword evidence="3" id="KW-1185">Reference proteome</keyword>
<evidence type="ECO:0000313" key="3">
    <source>
        <dbReference type="Proteomes" id="UP000051870"/>
    </source>
</evidence>
<dbReference type="PANTHER" id="PTHR46230">
    <property type="match status" value="1"/>
</dbReference>
<reference evidence="3" key="1">
    <citation type="submission" date="2015-09" db="EMBL/GenBank/DDBJ databases">
        <authorList>
            <person name="Rodrigo-Torres Lidia"/>
            <person name="Arahal R.David."/>
        </authorList>
    </citation>
    <scope>NUCLEOTIDE SEQUENCE [LARGE SCALE GENOMIC DNA]</scope>
    <source>
        <strain evidence="3">CECT 7735</strain>
    </source>
</reference>
<proteinExistence type="inferred from homology"/>
<dbReference type="PIRSF" id="PIRSF003113">
    <property type="entry name" value="BolA"/>
    <property type="match status" value="1"/>
</dbReference>
<dbReference type="InterPro" id="IPR002634">
    <property type="entry name" value="BolA"/>
</dbReference>
<dbReference type="PANTHER" id="PTHR46230:SF7">
    <property type="entry name" value="BOLA-LIKE PROTEIN 1"/>
    <property type="match status" value="1"/>
</dbReference>
<dbReference type="STRING" id="1715693.PH7735_01148"/>
<protein>
    <submittedName>
        <fullName evidence="2">Transcriptional regulator BolA</fullName>
    </submittedName>
</protein>
<dbReference type="Pfam" id="PF01722">
    <property type="entry name" value="BolA"/>
    <property type="match status" value="1"/>
</dbReference>
<evidence type="ECO:0000313" key="2">
    <source>
        <dbReference type="EMBL" id="CUJ89854.1"/>
    </source>
</evidence>
<accession>A0A0P1INM6</accession>
<dbReference type="GeneID" id="83880211"/>